<reference evidence="4" key="1">
    <citation type="submission" date="2021-01" db="EMBL/GenBank/DDBJ databases">
        <authorList>
            <person name="Corre E."/>
            <person name="Pelletier E."/>
            <person name="Niang G."/>
            <person name="Scheremetjew M."/>
            <person name="Finn R."/>
            <person name="Kale V."/>
            <person name="Holt S."/>
            <person name="Cochrane G."/>
            <person name="Meng A."/>
            <person name="Brown T."/>
            <person name="Cohen L."/>
        </authorList>
    </citation>
    <scope>NUCLEOTIDE SEQUENCE</scope>
    <source>
        <strain evidence="4">CCMP494</strain>
    </source>
</reference>
<dbReference type="InterPro" id="IPR041538">
    <property type="entry name" value="RavA-like_AAA_lid"/>
</dbReference>
<organism evidence="4">
    <name type="scientific">Micromonas pusilla</name>
    <name type="common">Picoplanktonic green alga</name>
    <name type="synonym">Chromulina pusilla</name>
    <dbReference type="NCBI Taxonomy" id="38833"/>
    <lineage>
        <taxon>Eukaryota</taxon>
        <taxon>Viridiplantae</taxon>
        <taxon>Chlorophyta</taxon>
        <taxon>Mamiellophyceae</taxon>
        <taxon>Mamiellales</taxon>
        <taxon>Mamiellaceae</taxon>
        <taxon>Micromonas</taxon>
    </lineage>
</organism>
<dbReference type="Pfam" id="PF17868">
    <property type="entry name" value="AAA_lid_8"/>
    <property type="match status" value="1"/>
</dbReference>
<dbReference type="InterPro" id="IPR050513">
    <property type="entry name" value="RavA_ATPases"/>
</dbReference>
<proteinExistence type="predicted"/>
<feature type="domain" description="ATPase RavA-like AAA lid" evidence="2">
    <location>
        <begin position="326"/>
        <end position="398"/>
    </location>
</feature>
<evidence type="ECO:0000259" key="3">
    <source>
        <dbReference type="Pfam" id="PF20030"/>
    </source>
</evidence>
<feature type="compositionally biased region" description="Basic and acidic residues" evidence="1">
    <location>
        <begin position="38"/>
        <end position="51"/>
    </location>
</feature>
<name>A0A7S0PUI5_MICPS</name>
<feature type="region of interest" description="Disordered" evidence="1">
    <location>
        <begin position="1"/>
        <end position="51"/>
    </location>
</feature>
<dbReference type="PRINTS" id="PR00300">
    <property type="entry name" value="CLPPROTEASEA"/>
</dbReference>
<dbReference type="InterPro" id="IPR001270">
    <property type="entry name" value="ClpA/B"/>
</dbReference>
<feature type="compositionally biased region" description="Low complexity" evidence="1">
    <location>
        <begin position="14"/>
        <end position="37"/>
    </location>
</feature>
<dbReference type="CDD" id="cd00009">
    <property type="entry name" value="AAA"/>
    <property type="match status" value="1"/>
</dbReference>
<protein>
    <recommendedName>
        <fullName evidence="5">AAA+ ATPase domain-containing protein</fullName>
    </recommendedName>
</protein>
<feature type="region of interest" description="Disordered" evidence="1">
    <location>
        <begin position="76"/>
        <end position="96"/>
    </location>
</feature>
<dbReference type="PANTHER" id="PTHR32204:SF0">
    <property type="entry name" value="ATPASE RAVA"/>
    <property type="match status" value="1"/>
</dbReference>
<dbReference type="Gene3D" id="3.40.50.300">
    <property type="entry name" value="P-loop containing nucleotide triphosphate hydrolases"/>
    <property type="match status" value="1"/>
</dbReference>
<evidence type="ECO:0000259" key="2">
    <source>
        <dbReference type="Pfam" id="PF17868"/>
    </source>
</evidence>
<dbReference type="EMBL" id="HBEV01012228">
    <property type="protein sequence ID" value="CAD8592111.1"/>
    <property type="molecule type" value="Transcribed_RNA"/>
</dbReference>
<dbReference type="InterPro" id="IPR045427">
    <property type="entry name" value="MoxR"/>
</dbReference>
<dbReference type="SUPFAM" id="SSF52540">
    <property type="entry name" value="P-loop containing nucleoside triphosphate hydrolases"/>
    <property type="match status" value="1"/>
</dbReference>
<accession>A0A7S0PUI5</accession>
<dbReference type="AlphaFoldDB" id="A0A7S0PUI5"/>
<sequence>MASSVVRAIPGACPAASSRRSIASGRRPSRGASVVRRSSAEPDWKTKQREQDALISVEENSVKAKVEEILAPILAGEGDATDGDDQTPASGAPPELAKKIRAATRSLESGLVERETEVRLLLLAAFCGEHLLLLGPPGTAKSELGRRLSAVCGGASFFERLLTRFSVPEELFGPLSMRGLENDKYIRQTEGYLPTATVAFVDEVFKANSAILNSLLTILNERLFDNGNERVKVPLLCLVGASNELPESEELDALYDRFLLRSSVEQVSAGSLAGLLQTRGLSGGALPTKETKESTTVEATSVISLSVNDFQGVRSAAEASVDVPSSVVDLIVDLRAFLQDKCEPPVYVSDRRLVKSVSLLRVCAYTNGREAVSEFDCLLLANILWQRPGECQMIRDWILERLAQDRGVEQVQYLLAGLFGRACRADGDPEECRALAAEASSLRAVLTTQMRSLAGATSGSLPALRDHLWLSPPDAERAAQTLGPLFSKVRRGLEKLLRECVTLEVALERNTEPHIMALLLPDYWADFIRSGPIEDVKPLGVGKP</sequence>
<evidence type="ECO:0008006" key="5">
    <source>
        <dbReference type="Google" id="ProtNLM"/>
    </source>
</evidence>
<dbReference type="Pfam" id="PF20030">
    <property type="entry name" value="bpMoxR"/>
    <property type="match status" value="1"/>
</dbReference>
<dbReference type="PANTHER" id="PTHR32204">
    <property type="entry name" value="ATPASE RAVA"/>
    <property type="match status" value="1"/>
</dbReference>
<evidence type="ECO:0000256" key="1">
    <source>
        <dbReference type="SAM" id="MobiDB-lite"/>
    </source>
</evidence>
<dbReference type="GO" id="GO:0005524">
    <property type="term" value="F:ATP binding"/>
    <property type="evidence" value="ECO:0007669"/>
    <property type="project" value="InterPro"/>
</dbReference>
<gene>
    <name evidence="4" type="ORF">MSP1404_LOCUS9515</name>
</gene>
<feature type="domain" description="MoxR" evidence="3">
    <location>
        <begin position="99"/>
        <end position="304"/>
    </location>
</feature>
<evidence type="ECO:0000313" key="4">
    <source>
        <dbReference type="EMBL" id="CAD8592111.1"/>
    </source>
</evidence>
<dbReference type="InterPro" id="IPR027417">
    <property type="entry name" value="P-loop_NTPase"/>
</dbReference>